<dbReference type="RefSeq" id="WP_029705731.1">
    <property type="nucleotide sequence ID" value="NZ_CP019239.1"/>
</dbReference>
<dbReference type="KEGG" id="rsb:RS694_10520"/>
<name>A0A1P8KA89_9BURK</name>
<sequence length="348" mass="39752">MTNDEYDEMLARHQRRTQEMAVQELRNASTLIEAFKEYAHARGVLLTDSSFHYSPPLGITASAPGLLLALTDIKADGRDGLFSWADLTQVLQPEIFDSGCFRGTNFVAMAHPCFRRQMHPGSNWAPRFIDLFWALNGIGLEKSIALDENRVRIDVDGPMYAEADTWYGPPFNKEISQIASGNVKLRPPADLSITRLQMFFSSAYCVDIKWSGSSVIKTFQALELKTEDVQIALGDDQYHPARYLHAEFDTQSRTFRHFDGAIQYLTSAEYQARRDNDFSMTYKTTQHVKPKSKKLFKLNGAIEVDDWVELSSHFFAANPLMFEYFNGAYPDHILNILEKLRALPEERR</sequence>
<accession>A0A1P8KA89</accession>
<dbReference type="AlphaFoldDB" id="A0A1P8KA89"/>
<protein>
    <submittedName>
        <fullName evidence="1">Uncharacterized protein</fullName>
    </submittedName>
</protein>
<organism evidence="1 2">
    <name type="scientific">Rhodoferax saidenbachensis</name>
    <dbReference type="NCBI Taxonomy" id="1484693"/>
    <lineage>
        <taxon>Bacteria</taxon>
        <taxon>Pseudomonadati</taxon>
        <taxon>Pseudomonadota</taxon>
        <taxon>Betaproteobacteria</taxon>
        <taxon>Burkholderiales</taxon>
        <taxon>Comamonadaceae</taxon>
        <taxon>Rhodoferax</taxon>
    </lineage>
</organism>
<reference evidence="1 2" key="1">
    <citation type="submission" date="2017-01" db="EMBL/GenBank/DDBJ databases">
        <authorList>
            <person name="Mah S.A."/>
            <person name="Swanson W.J."/>
            <person name="Moy G.W."/>
            <person name="Vacquier V.D."/>
        </authorList>
    </citation>
    <scope>NUCLEOTIDE SEQUENCE [LARGE SCALE GENOMIC DNA]</scope>
    <source>
        <strain evidence="1 2">DSM 22694</strain>
    </source>
</reference>
<evidence type="ECO:0000313" key="2">
    <source>
        <dbReference type="Proteomes" id="UP000186110"/>
    </source>
</evidence>
<dbReference type="Proteomes" id="UP000186110">
    <property type="component" value="Chromosome"/>
</dbReference>
<gene>
    <name evidence="1" type="ORF">RS694_10520</name>
</gene>
<dbReference type="EMBL" id="CP019239">
    <property type="protein sequence ID" value="APW42924.1"/>
    <property type="molecule type" value="Genomic_DNA"/>
</dbReference>
<keyword evidence="2" id="KW-1185">Reference proteome</keyword>
<proteinExistence type="predicted"/>
<evidence type="ECO:0000313" key="1">
    <source>
        <dbReference type="EMBL" id="APW42924.1"/>
    </source>
</evidence>